<dbReference type="Proteomes" id="UP000197138">
    <property type="component" value="Unassembled WGS sequence"/>
</dbReference>
<feature type="domain" description="Chaperone DnaJ C-terminal" evidence="3">
    <location>
        <begin position="204"/>
        <end position="362"/>
    </location>
</feature>
<gene>
    <name evidence="4" type="ORF">CDL15_Pgr006447</name>
</gene>
<keyword evidence="1" id="KW-0143">Chaperone</keyword>
<dbReference type="PANTHER" id="PTHR24078">
    <property type="entry name" value="DNAJ HOMOLOG SUBFAMILY C MEMBER"/>
    <property type="match status" value="1"/>
</dbReference>
<comment type="caution">
    <text evidence="4">The sequence shown here is derived from an EMBL/GenBank/DDBJ whole genome shotgun (WGS) entry which is preliminary data.</text>
</comment>
<dbReference type="EMBL" id="MTKT01000553">
    <property type="protein sequence ID" value="OWM90126.1"/>
    <property type="molecule type" value="Genomic_DNA"/>
</dbReference>
<dbReference type="PANTHER" id="PTHR24078:SF574">
    <property type="entry name" value="CHAPERONE DNAJ C-TERMINAL DOMAIN-CONTAINING PROTEIN"/>
    <property type="match status" value="1"/>
</dbReference>
<name>A0A218XZQ3_PUNGR</name>
<evidence type="ECO:0000256" key="2">
    <source>
        <dbReference type="SAM" id="MobiDB-lite"/>
    </source>
</evidence>
<dbReference type="AlphaFoldDB" id="A0A218XZQ3"/>
<protein>
    <recommendedName>
        <fullName evidence="3">Chaperone DnaJ C-terminal domain-containing protein</fullName>
    </recommendedName>
</protein>
<dbReference type="InterPro" id="IPR051339">
    <property type="entry name" value="DnaJ_subfamily_B"/>
</dbReference>
<dbReference type="FunFam" id="2.60.260.20:FF:000015">
    <property type="entry name" value="Heat shock protein 40"/>
    <property type="match status" value="1"/>
</dbReference>
<dbReference type="FunFam" id="2.60.260.20:FF:000006">
    <property type="entry name" value="DnaJ subfamily B member 13"/>
    <property type="match status" value="1"/>
</dbReference>
<evidence type="ECO:0000313" key="4">
    <source>
        <dbReference type="EMBL" id="OWM90126.1"/>
    </source>
</evidence>
<feature type="compositionally biased region" description="Polar residues" evidence="2">
    <location>
        <begin position="168"/>
        <end position="186"/>
    </location>
</feature>
<dbReference type="Pfam" id="PF01556">
    <property type="entry name" value="DnaJ_C"/>
    <property type="match status" value="1"/>
</dbReference>
<evidence type="ECO:0000313" key="5">
    <source>
        <dbReference type="Proteomes" id="UP000197138"/>
    </source>
</evidence>
<dbReference type="GO" id="GO:0051087">
    <property type="term" value="F:protein-folding chaperone binding"/>
    <property type="evidence" value="ECO:0007669"/>
    <property type="project" value="TreeGrafter"/>
</dbReference>
<dbReference type="GO" id="GO:0051082">
    <property type="term" value="F:unfolded protein binding"/>
    <property type="evidence" value="ECO:0007669"/>
    <property type="project" value="InterPro"/>
</dbReference>
<dbReference type="CDD" id="cd10747">
    <property type="entry name" value="DnaJ_C"/>
    <property type="match status" value="1"/>
</dbReference>
<dbReference type="InterPro" id="IPR002939">
    <property type="entry name" value="DnaJ_C"/>
</dbReference>
<feature type="compositionally biased region" description="Polar residues" evidence="2">
    <location>
        <begin position="135"/>
        <end position="144"/>
    </location>
</feature>
<reference evidence="5" key="1">
    <citation type="journal article" date="2017" name="Plant J.">
        <title>The pomegranate (Punica granatum L.) genome and the genomics of punicalagin biosynthesis.</title>
        <authorList>
            <person name="Qin G."/>
            <person name="Xu C."/>
            <person name="Ming R."/>
            <person name="Tang H."/>
            <person name="Guyot R."/>
            <person name="Kramer E.M."/>
            <person name="Hu Y."/>
            <person name="Yi X."/>
            <person name="Qi Y."/>
            <person name="Xu X."/>
            <person name="Gao Z."/>
            <person name="Pan H."/>
            <person name="Jian J."/>
            <person name="Tian Y."/>
            <person name="Yue Z."/>
            <person name="Xu Y."/>
        </authorList>
    </citation>
    <scope>NUCLEOTIDE SEQUENCE [LARGE SCALE GENOMIC DNA]</scope>
    <source>
        <strain evidence="5">cv. Dabenzi</strain>
    </source>
</reference>
<sequence length="382" mass="42961">MVDDTNVIAAPKAACIPNICEVFSFLSTKPKSKPDNKILSSDEYSKRKLSWKQQPEAVTVVITDDVTSCSSLKVESEGIQEFYSTNQEEDNSNMNGFHNFGFNINNDFHREGHSPHRMFFRDRSRRAIDSFSHFTSVPSPLSKSASRRSKTPTSPSLFRNMSGRGMNGSDSSPMASMLRNSSRRSSTPIMFSNSTGMMMKPPPIEKRLECTLEELCYGCMKKIKVTRDVLTNTGHIVQEEELLTIKVKPGWKKGTKITFEGMGNERPGMYAADITFVIAEKRHALFRRVGDDLELAVEIPLVKALTGCKISVPLLGGEKLDLKVKDIIYPGYEKIIEGQGMPNPKDQGKRGNLRVMFLVEFPMELADEQRSEVVRILRESDE</sequence>
<dbReference type="GO" id="GO:0006457">
    <property type="term" value="P:protein folding"/>
    <property type="evidence" value="ECO:0007669"/>
    <property type="project" value="InterPro"/>
</dbReference>
<proteinExistence type="predicted"/>
<dbReference type="InterPro" id="IPR008971">
    <property type="entry name" value="HSP40/DnaJ_pept-bd"/>
</dbReference>
<dbReference type="SUPFAM" id="SSF49493">
    <property type="entry name" value="HSP40/DnaJ peptide-binding domain"/>
    <property type="match status" value="2"/>
</dbReference>
<accession>A0A218XZQ3</accession>
<evidence type="ECO:0000259" key="3">
    <source>
        <dbReference type="Pfam" id="PF01556"/>
    </source>
</evidence>
<dbReference type="Gene3D" id="2.60.260.20">
    <property type="entry name" value="Urease metallochaperone UreE, N-terminal domain"/>
    <property type="match status" value="2"/>
</dbReference>
<evidence type="ECO:0000256" key="1">
    <source>
        <dbReference type="ARBA" id="ARBA00023186"/>
    </source>
</evidence>
<dbReference type="GO" id="GO:0005829">
    <property type="term" value="C:cytosol"/>
    <property type="evidence" value="ECO:0007669"/>
    <property type="project" value="TreeGrafter"/>
</dbReference>
<feature type="region of interest" description="Disordered" evidence="2">
    <location>
        <begin position="135"/>
        <end position="186"/>
    </location>
</feature>
<organism evidence="4 5">
    <name type="scientific">Punica granatum</name>
    <name type="common">Pomegranate</name>
    <dbReference type="NCBI Taxonomy" id="22663"/>
    <lineage>
        <taxon>Eukaryota</taxon>
        <taxon>Viridiplantae</taxon>
        <taxon>Streptophyta</taxon>
        <taxon>Embryophyta</taxon>
        <taxon>Tracheophyta</taxon>
        <taxon>Spermatophyta</taxon>
        <taxon>Magnoliopsida</taxon>
        <taxon>eudicotyledons</taxon>
        <taxon>Gunneridae</taxon>
        <taxon>Pentapetalae</taxon>
        <taxon>rosids</taxon>
        <taxon>malvids</taxon>
        <taxon>Myrtales</taxon>
        <taxon>Lythraceae</taxon>
        <taxon>Punica</taxon>
    </lineage>
</organism>